<sequence>MNIRKNITGLQHIGIPTNDIAKTIDFYQGLGFESIYQTYNESADEKVAFLQLGNLVIETYENKAIEMRKGAIDHIALDVTDIDHVFQEIRANGYKILDDAVQSLPFWEHGVRFFTIVGSNEEKIEFCERITN</sequence>
<dbReference type="InterPro" id="IPR004360">
    <property type="entry name" value="Glyas_Fos-R_dOase_dom"/>
</dbReference>
<name>A0A5M8NVQ9_9BACT</name>
<dbReference type="PROSITE" id="PS51819">
    <property type="entry name" value="VOC"/>
    <property type="match status" value="1"/>
</dbReference>
<dbReference type="InterPro" id="IPR037523">
    <property type="entry name" value="VOC_core"/>
</dbReference>
<dbReference type="InterPro" id="IPR051785">
    <property type="entry name" value="MMCE/EMCE_epimerase"/>
</dbReference>
<evidence type="ECO:0000313" key="3">
    <source>
        <dbReference type="EMBL" id="KAA6300770.1"/>
    </source>
</evidence>
<organism evidence="3 4">
    <name type="scientific">Candidatus Ordinivivax streblomastigis</name>
    <dbReference type="NCBI Taxonomy" id="2540710"/>
    <lineage>
        <taxon>Bacteria</taxon>
        <taxon>Pseudomonadati</taxon>
        <taxon>Bacteroidota</taxon>
        <taxon>Bacteroidia</taxon>
        <taxon>Bacteroidales</taxon>
        <taxon>Candidatus Ordinivivax</taxon>
    </lineage>
</organism>
<reference evidence="3 4" key="1">
    <citation type="submission" date="2019-03" db="EMBL/GenBank/DDBJ databases">
        <title>Single cell metagenomics reveals metabolic interactions within the superorganism composed of flagellate Streblomastix strix and complex community of Bacteroidetes bacteria on its surface.</title>
        <authorList>
            <person name="Treitli S.C."/>
            <person name="Kolisko M."/>
            <person name="Husnik F."/>
            <person name="Keeling P."/>
            <person name="Hampl V."/>
        </authorList>
    </citation>
    <scope>NUCLEOTIDE SEQUENCE [LARGE SCALE GENOMIC DNA]</scope>
    <source>
        <strain evidence="3">St1</strain>
    </source>
</reference>
<dbReference type="Proteomes" id="UP000324575">
    <property type="component" value="Unassembled WGS sequence"/>
</dbReference>
<protein>
    <recommendedName>
        <fullName evidence="2">VOC domain-containing protein</fullName>
    </recommendedName>
</protein>
<comment type="caution">
    <text evidence="3">The sequence shown here is derived from an EMBL/GenBank/DDBJ whole genome shotgun (WGS) entry which is preliminary data.</text>
</comment>
<feature type="domain" description="VOC" evidence="2">
    <location>
        <begin position="9"/>
        <end position="129"/>
    </location>
</feature>
<dbReference type="EMBL" id="SNRX01000049">
    <property type="protein sequence ID" value="KAA6300770.1"/>
    <property type="molecule type" value="Genomic_DNA"/>
</dbReference>
<evidence type="ECO:0000259" key="2">
    <source>
        <dbReference type="PROSITE" id="PS51819"/>
    </source>
</evidence>
<dbReference type="Gene3D" id="3.10.180.10">
    <property type="entry name" value="2,3-Dihydroxybiphenyl 1,2-Dioxygenase, domain 1"/>
    <property type="match status" value="1"/>
</dbReference>
<proteinExistence type="predicted"/>
<gene>
    <name evidence="3" type="ORF">EZS26_003072</name>
</gene>
<dbReference type="GO" id="GO:0046872">
    <property type="term" value="F:metal ion binding"/>
    <property type="evidence" value="ECO:0007669"/>
    <property type="project" value="UniProtKB-KW"/>
</dbReference>
<dbReference type="Pfam" id="PF00903">
    <property type="entry name" value="Glyoxalase"/>
    <property type="match status" value="1"/>
</dbReference>
<accession>A0A5M8NVQ9</accession>
<evidence type="ECO:0000313" key="4">
    <source>
        <dbReference type="Proteomes" id="UP000324575"/>
    </source>
</evidence>
<dbReference type="GO" id="GO:0046491">
    <property type="term" value="P:L-methylmalonyl-CoA metabolic process"/>
    <property type="evidence" value="ECO:0007669"/>
    <property type="project" value="TreeGrafter"/>
</dbReference>
<dbReference type="GO" id="GO:0004493">
    <property type="term" value="F:methylmalonyl-CoA epimerase activity"/>
    <property type="evidence" value="ECO:0007669"/>
    <property type="project" value="TreeGrafter"/>
</dbReference>
<dbReference type="SUPFAM" id="SSF54593">
    <property type="entry name" value="Glyoxalase/Bleomycin resistance protein/Dihydroxybiphenyl dioxygenase"/>
    <property type="match status" value="1"/>
</dbReference>
<dbReference type="PANTHER" id="PTHR43048">
    <property type="entry name" value="METHYLMALONYL-COA EPIMERASE"/>
    <property type="match status" value="1"/>
</dbReference>
<dbReference type="InterPro" id="IPR029068">
    <property type="entry name" value="Glyas_Bleomycin-R_OHBP_Dase"/>
</dbReference>
<dbReference type="AlphaFoldDB" id="A0A5M8NVQ9"/>
<dbReference type="PANTHER" id="PTHR43048:SF3">
    <property type="entry name" value="METHYLMALONYL-COA EPIMERASE, MITOCHONDRIAL"/>
    <property type="match status" value="1"/>
</dbReference>
<keyword evidence="1" id="KW-0479">Metal-binding</keyword>
<evidence type="ECO:0000256" key="1">
    <source>
        <dbReference type="ARBA" id="ARBA00022723"/>
    </source>
</evidence>